<proteinExistence type="predicted"/>
<dbReference type="RefSeq" id="WP_201677813.1">
    <property type="nucleotide sequence ID" value="NZ_JAEQNE010000012.1"/>
</dbReference>
<comment type="caution">
    <text evidence="2">The sequence shown here is derived from an EMBL/GenBank/DDBJ whole genome shotgun (WGS) entry which is preliminary data.</text>
</comment>
<keyword evidence="3" id="KW-1185">Reference proteome</keyword>
<evidence type="ECO:0000313" key="2">
    <source>
        <dbReference type="EMBL" id="MBL0395142.1"/>
    </source>
</evidence>
<dbReference type="Proteomes" id="UP000599109">
    <property type="component" value="Unassembled WGS sequence"/>
</dbReference>
<accession>A0A936Z767</accession>
<name>A0A936Z767_9BURK</name>
<reference evidence="2 3" key="1">
    <citation type="journal article" date="2017" name="Int. J. Syst. Evol. Microbiol.">
        <title>Ramlibacter monticola sp. nov., isolated from forest soil.</title>
        <authorList>
            <person name="Chaudhary D.K."/>
            <person name="Kim J."/>
        </authorList>
    </citation>
    <scope>NUCLEOTIDE SEQUENCE [LARGE SCALE GENOMIC DNA]</scope>
    <source>
        <strain evidence="2 3">KACC 19175</strain>
    </source>
</reference>
<evidence type="ECO:0000313" key="3">
    <source>
        <dbReference type="Proteomes" id="UP000599109"/>
    </source>
</evidence>
<gene>
    <name evidence="2" type="ORF">JJ685_28680</name>
</gene>
<evidence type="ECO:0000256" key="1">
    <source>
        <dbReference type="SAM" id="MobiDB-lite"/>
    </source>
</evidence>
<dbReference type="EMBL" id="JAEQNE010000012">
    <property type="protein sequence ID" value="MBL0395142.1"/>
    <property type="molecule type" value="Genomic_DNA"/>
</dbReference>
<dbReference type="AlphaFoldDB" id="A0A936Z767"/>
<protein>
    <submittedName>
        <fullName evidence="2">Uncharacterized protein</fullName>
    </submittedName>
</protein>
<organism evidence="2 3">
    <name type="scientific">Ramlibacter monticola</name>
    <dbReference type="NCBI Taxonomy" id="1926872"/>
    <lineage>
        <taxon>Bacteria</taxon>
        <taxon>Pseudomonadati</taxon>
        <taxon>Pseudomonadota</taxon>
        <taxon>Betaproteobacteria</taxon>
        <taxon>Burkholderiales</taxon>
        <taxon>Comamonadaceae</taxon>
        <taxon>Ramlibacter</taxon>
    </lineage>
</organism>
<feature type="region of interest" description="Disordered" evidence="1">
    <location>
        <begin position="89"/>
        <end position="109"/>
    </location>
</feature>
<sequence length="109" mass="11643">MAGADCEKAAVPSGAVFGTREGMEIATWPPTMARGVTGCQRVWYGQRARPEAMQVLATYYYEGGRVRRLVGQVPNGAAYDCQYSGGVLDNTKSQNPGQCPRAPDVEPGS</sequence>